<dbReference type="Gene3D" id="3.40.50.720">
    <property type="entry name" value="NAD(P)-binding Rossmann-like Domain"/>
    <property type="match status" value="1"/>
</dbReference>
<dbReference type="GO" id="GO:0044877">
    <property type="term" value="F:protein-containing complex binding"/>
    <property type="evidence" value="ECO:0007669"/>
    <property type="project" value="TreeGrafter"/>
</dbReference>
<evidence type="ECO:0000259" key="1">
    <source>
        <dbReference type="Pfam" id="PF04321"/>
    </source>
</evidence>
<dbReference type="InParanoid" id="A0A5Q0BLM0"/>
<feature type="domain" description="RmlD-like substrate binding" evidence="1">
    <location>
        <begin position="1"/>
        <end position="261"/>
    </location>
</feature>
<protein>
    <submittedName>
        <fullName evidence="2">Sugar nucleotide-binding protein</fullName>
    </submittedName>
</protein>
<gene>
    <name evidence="2" type="ORF">F6R98_19230</name>
</gene>
<sequence>MKIAVTGANGYIGERFIKRALASGYEIIAYSRQRPESARCDWIPYELAADRPPDLPLDTDAVLHLATGKAPESENDSVQDLNAMEQLITAARKVNARLVFVSSQTARPDAPTAYGRSKWRIEQRVLSTEGRVVRPGQVYGGSERGLYGTLVESVRRLPVLPAFVPAPRVQPIHVDDLCDGLLRIAERNDLQSGVFHLAAPRPVSFSGFLGEIARTRLRCRRWFVPVPVIVVNAFAAIAGESLRSRLGLERLRSLFDLPVMSTAADLELLGLTLRPLRSGMHRSGHDAGRRLLLEGRSLLAYVLAAPSGSVLLRRYVRVINELRDGKALALPDFIVQWPMLLALIDGNDLGTAGANEFRWRLDAATILAEATTQGAQRFLGLGYRHGFLLSLLGMVRAVASEISWRIVGILLSPVIRIALLRSQEGRS</sequence>
<dbReference type="InterPro" id="IPR036291">
    <property type="entry name" value="NAD(P)-bd_dom_sf"/>
</dbReference>
<organism evidence="2 3">
    <name type="scientific">Candidatus Methylospira mobilis</name>
    <dbReference type="NCBI Taxonomy" id="1808979"/>
    <lineage>
        <taxon>Bacteria</taxon>
        <taxon>Pseudomonadati</taxon>
        <taxon>Pseudomonadota</taxon>
        <taxon>Gammaproteobacteria</taxon>
        <taxon>Methylococcales</taxon>
        <taxon>Methylococcaceae</taxon>
        <taxon>Candidatus Methylospira</taxon>
    </lineage>
</organism>
<accession>A0A5Q0BLM0</accession>
<dbReference type="InterPro" id="IPR051207">
    <property type="entry name" value="ComplexI_NDUFA9_subunit"/>
</dbReference>
<evidence type="ECO:0000313" key="3">
    <source>
        <dbReference type="Proteomes" id="UP000325755"/>
    </source>
</evidence>
<dbReference type="KEGG" id="mmob:F6R98_19230"/>
<dbReference type="Pfam" id="PF04321">
    <property type="entry name" value="RmlD_sub_bind"/>
    <property type="match status" value="1"/>
</dbReference>
<dbReference type="SUPFAM" id="SSF51735">
    <property type="entry name" value="NAD(P)-binding Rossmann-fold domains"/>
    <property type="match status" value="1"/>
</dbReference>
<dbReference type="AlphaFoldDB" id="A0A5Q0BLM0"/>
<dbReference type="InterPro" id="IPR029903">
    <property type="entry name" value="RmlD-like-bd"/>
</dbReference>
<reference evidence="2 3" key="1">
    <citation type="submission" date="2019-09" db="EMBL/GenBank/DDBJ databases">
        <title>Ecophysiology of the spiral-shaped methanotroph Methylospira mobilis as revealed by the complete genome sequence.</title>
        <authorList>
            <person name="Oshkin I.Y."/>
            <person name="Dedysh S.N."/>
            <person name="Miroshnikov K."/>
            <person name="Danilova O.V."/>
            <person name="Hakobyan A."/>
            <person name="Liesack W."/>
        </authorList>
    </citation>
    <scope>NUCLEOTIDE SEQUENCE [LARGE SCALE GENOMIC DNA]</scope>
    <source>
        <strain evidence="2 3">Shm1</strain>
    </source>
</reference>
<keyword evidence="3" id="KW-1185">Reference proteome</keyword>
<dbReference type="PANTHER" id="PTHR12126">
    <property type="entry name" value="NADH-UBIQUINONE OXIDOREDUCTASE 39 KDA SUBUNIT-RELATED"/>
    <property type="match status" value="1"/>
</dbReference>
<dbReference type="OrthoDB" id="9776313at2"/>
<dbReference type="EMBL" id="CP044205">
    <property type="protein sequence ID" value="QFY44499.1"/>
    <property type="molecule type" value="Genomic_DNA"/>
</dbReference>
<dbReference type="RefSeq" id="WP_153250460.1">
    <property type="nucleotide sequence ID" value="NZ_CP044205.1"/>
</dbReference>
<dbReference type="PANTHER" id="PTHR12126:SF11">
    <property type="entry name" value="NADH DEHYDROGENASE [UBIQUINONE] 1 ALPHA SUBCOMPLEX SUBUNIT 9, MITOCHONDRIAL"/>
    <property type="match status" value="1"/>
</dbReference>
<dbReference type="Proteomes" id="UP000325755">
    <property type="component" value="Chromosome"/>
</dbReference>
<name>A0A5Q0BLM0_9GAMM</name>
<evidence type="ECO:0000313" key="2">
    <source>
        <dbReference type="EMBL" id="QFY44499.1"/>
    </source>
</evidence>
<proteinExistence type="predicted"/>